<dbReference type="PROSITE" id="PS50885">
    <property type="entry name" value="HAMP"/>
    <property type="match status" value="2"/>
</dbReference>
<feature type="transmembrane region" description="Helical" evidence="4">
    <location>
        <begin position="356"/>
        <end position="377"/>
    </location>
</feature>
<evidence type="ECO:0000259" key="5">
    <source>
        <dbReference type="PROSITE" id="PS50885"/>
    </source>
</evidence>
<dbReference type="Pfam" id="PF00672">
    <property type="entry name" value="HAMP"/>
    <property type="match status" value="2"/>
</dbReference>
<feature type="transmembrane region" description="Helical" evidence="4">
    <location>
        <begin position="255"/>
        <end position="273"/>
    </location>
</feature>
<dbReference type="EMBL" id="BAABDE010000017">
    <property type="protein sequence ID" value="GAA3800213.1"/>
    <property type="molecule type" value="Genomic_DNA"/>
</dbReference>
<keyword evidence="4" id="KW-0472">Membrane</keyword>
<proteinExistence type="predicted"/>
<evidence type="ECO:0000313" key="7">
    <source>
        <dbReference type="Proteomes" id="UP001501009"/>
    </source>
</evidence>
<dbReference type="PANTHER" id="PTHR32089">
    <property type="entry name" value="METHYL-ACCEPTING CHEMOTAXIS PROTEIN MCPB"/>
    <property type="match status" value="1"/>
</dbReference>
<organism evidence="6 7">
    <name type="scientific">Streptomyces coacervatus</name>
    <dbReference type="NCBI Taxonomy" id="647381"/>
    <lineage>
        <taxon>Bacteria</taxon>
        <taxon>Bacillati</taxon>
        <taxon>Actinomycetota</taxon>
        <taxon>Actinomycetes</taxon>
        <taxon>Kitasatosporales</taxon>
        <taxon>Streptomycetaceae</taxon>
        <taxon>Streptomyces</taxon>
    </lineage>
</organism>
<dbReference type="InterPro" id="IPR003660">
    <property type="entry name" value="HAMP_dom"/>
</dbReference>
<feature type="compositionally biased region" description="Basic and acidic residues" evidence="3">
    <location>
        <begin position="678"/>
        <end position="697"/>
    </location>
</feature>
<sequence>MPLLGGVRPPVAVLLTLLVTVCCLTSFTVGNSDDQAVSRAIVDSQGDIAVDSARSLGASLEQSSADLHDAVSLLERGGRKSPGAVLASLATAYGKWRGLAVVDADSGRLLASRGEHIPLDGLDPDEPGSRLVGGASGAPRLVSAARLERADGTRQLIVASGPLRLPDQYGGRSAYVTDAQGRTVLASGPHAADAGLRKAVQDGRGDVRRAGHRYYVIGRGEVPAGPHVRDLGLTVSTVVPVPAGTAVGDDRLRGLGAAGALLAVALLVTWLLVRYVQRPLLTLHQEARRVARGELARPVSVRARGEAARIAGALESLRRQLRGETAESVRALKGRGELRDQPQRSRRQKTAYRSTLRLVLAGCATLIATWAVALPLAGHGQGGQYVPPQAARDQRDRTQAAADRIRRTLGETVADLTSIAKLTAGTRVGDVLDDARPRHGAWRSLYLVNRDGRILARSGHHPLDIDRRSALAKVKPGGTAVLQLNRSGRVPVAAAVVPVGDGTRKLVGELTPDAFNGVLTRSGLGRSWLVDPSGRIIASNQGFIAFRSPPAPGGRTLAATAQVKGAKAVEGLGWRVVTHKPLSWTRLAAYETERHAELAALLALAAAGLGLGWLELTVLRPLRALDRSAQALAGGDRTAVIYPVHHDEVGSVARSLELIRQQLAAAPAPEPPLPPPPADRDARPEAHREAREAHREAGSWSSSSAFSS</sequence>
<evidence type="ECO:0000256" key="4">
    <source>
        <dbReference type="SAM" id="Phobius"/>
    </source>
</evidence>
<comment type="caution">
    <text evidence="6">The sequence shown here is derived from an EMBL/GenBank/DDBJ whole genome shotgun (WGS) entry which is preliminary data.</text>
</comment>
<dbReference type="Gene3D" id="6.10.340.10">
    <property type="match status" value="2"/>
</dbReference>
<evidence type="ECO:0000256" key="2">
    <source>
        <dbReference type="ARBA" id="ARBA00022989"/>
    </source>
</evidence>
<reference evidence="7" key="1">
    <citation type="journal article" date="2019" name="Int. J. Syst. Evol. Microbiol.">
        <title>The Global Catalogue of Microorganisms (GCM) 10K type strain sequencing project: providing services to taxonomists for standard genome sequencing and annotation.</title>
        <authorList>
            <consortium name="The Broad Institute Genomics Platform"/>
            <consortium name="The Broad Institute Genome Sequencing Center for Infectious Disease"/>
            <person name="Wu L."/>
            <person name="Ma J."/>
        </authorList>
    </citation>
    <scope>NUCLEOTIDE SEQUENCE [LARGE SCALE GENOMIC DNA]</scope>
    <source>
        <strain evidence="7">JCM 17138</strain>
    </source>
</reference>
<keyword evidence="2 4" id="KW-1133">Transmembrane helix</keyword>
<evidence type="ECO:0000313" key="6">
    <source>
        <dbReference type="EMBL" id="GAA3800213.1"/>
    </source>
</evidence>
<feature type="domain" description="HAMP" evidence="5">
    <location>
        <begin position="616"/>
        <end position="668"/>
    </location>
</feature>
<keyword evidence="1 4" id="KW-0812">Transmembrane</keyword>
<gene>
    <name evidence="6" type="ORF">GCM10022403_038140</name>
</gene>
<feature type="domain" description="HAMP" evidence="5">
    <location>
        <begin position="274"/>
        <end position="326"/>
    </location>
</feature>
<dbReference type="SMART" id="SM00304">
    <property type="entry name" value="HAMP"/>
    <property type="match status" value="2"/>
</dbReference>
<keyword evidence="7" id="KW-1185">Reference proteome</keyword>
<evidence type="ECO:0000256" key="1">
    <source>
        <dbReference type="ARBA" id="ARBA00022692"/>
    </source>
</evidence>
<feature type="compositionally biased region" description="Pro residues" evidence="3">
    <location>
        <begin position="668"/>
        <end position="677"/>
    </location>
</feature>
<feature type="compositionally biased region" description="Low complexity" evidence="3">
    <location>
        <begin position="699"/>
        <end position="708"/>
    </location>
</feature>
<protein>
    <recommendedName>
        <fullName evidence="5">HAMP domain-containing protein</fullName>
    </recommendedName>
</protein>
<dbReference type="SUPFAM" id="SSF158472">
    <property type="entry name" value="HAMP domain-like"/>
    <property type="match status" value="2"/>
</dbReference>
<dbReference type="Proteomes" id="UP001501009">
    <property type="component" value="Unassembled WGS sequence"/>
</dbReference>
<dbReference type="PANTHER" id="PTHR32089:SF112">
    <property type="entry name" value="LYSOZYME-LIKE PROTEIN-RELATED"/>
    <property type="match status" value="1"/>
</dbReference>
<evidence type="ECO:0000256" key="3">
    <source>
        <dbReference type="SAM" id="MobiDB-lite"/>
    </source>
</evidence>
<name>A0ABP7HQP5_9ACTN</name>
<feature type="region of interest" description="Disordered" evidence="3">
    <location>
        <begin position="663"/>
        <end position="708"/>
    </location>
</feature>
<dbReference type="CDD" id="cd06225">
    <property type="entry name" value="HAMP"/>
    <property type="match status" value="2"/>
</dbReference>
<accession>A0ABP7HQP5</accession>